<feature type="non-terminal residue" evidence="1">
    <location>
        <position position="168"/>
    </location>
</feature>
<accession>A0A0F9AR72</accession>
<organism evidence="1">
    <name type="scientific">marine sediment metagenome</name>
    <dbReference type="NCBI Taxonomy" id="412755"/>
    <lineage>
        <taxon>unclassified sequences</taxon>
        <taxon>metagenomes</taxon>
        <taxon>ecological metagenomes</taxon>
    </lineage>
</organism>
<sequence length="168" mass="19148">MKIVIPTCDKYAHTVPAHVHYLRKGWPQCPYEVMVVVGGKATLDDVDATVITLGKDHGYADNFFIFLNRYMHDELMLLCLDDLIPVGVYPRRIARSVAVIEKDRNVVMVRLSKRFSTPGVPYKKEDFFVEMDKGDSHLFSQKGTIWRVSNFRKLLSKGSTPWGAEDLG</sequence>
<dbReference type="EMBL" id="LAZR01053353">
    <property type="protein sequence ID" value="KKK80929.1"/>
    <property type="molecule type" value="Genomic_DNA"/>
</dbReference>
<name>A0A0F9AR72_9ZZZZ</name>
<evidence type="ECO:0008006" key="2">
    <source>
        <dbReference type="Google" id="ProtNLM"/>
    </source>
</evidence>
<evidence type="ECO:0000313" key="1">
    <source>
        <dbReference type="EMBL" id="KKK80929.1"/>
    </source>
</evidence>
<proteinExistence type="predicted"/>
<reference evidence="1" key="1">
    <citation type="journal article" date="2015" name="Nature">
        <title>Complex archaea that bridge the gap between prokaryotes and eukaryotes.</title>
        <authorList>
            <person name="Spang A."/>
            <person name="Saw J.H."/>
            <person name="Jorgensen S.L."/>
            <person name="Zaremba-Niedzwiedzka K."/>
            <person name="Martijn J."/>
            <person name="Lind A.E."/>
            <person name="van Eijk R."/>
            <person name="Schleper C."/>
            <person name="Guy L."/>
            <person name="Ettema T.J."/>
        </authorList>
    </citation>
    <scope>NUCLEOTIDE SEQUENCE</scope>
</reference>
<gene>
    <name evidence="1" type="ORF">LCGC14_2818570</name>
</gene>
<dbReference type="AlphaFoldDB" id="A0A0F9AR72"/>
<comment type="caution">
    <text evidence="1">The sequence shown here is derived from an EMBL/GenBank/DDBJ whole genome shotgun (WGS) entry which is preliminary data.</text>
</comment>
<protein>
    <recommendedName>
        <fullName evidence="2">Glycosyltransferase 2-like domain-containing protein</fullName>
    </recommendedName>
</protein>